<dbReference type="Pfam" id="PF00650">
    <property type="entry name" value="CRAL_TRIO"/>
    <property type="match status" value="1"/>
</dbReference>
<dbReference type="InterPro" id="IPR036865">
    <property type="entry name" value="CRAL-TRIO_dom_sf"/>
</dbReference>
<dbReference type="GO" id="GO:0008526">
    <property type="term" value="F:phosphatidylinositol transfer activity"/>
    <property type="evidence" value="ECO:0007669"/>
    <property type="project" value="TreeGrafter"/>
</dbReference>
<dbReference type="Proteomes" id="UP000245768">
    <property type="component" value="Unassembled WGS sequence"/>
</dbReference>
<dbReference type="PROSITE" id="PS50191">
    <property type="entry name" value="CRAL_TRIO"/>
    <property type="match status" value="1"/>
</dbReference>
<reference evidence="3 4" key="1">
    <citation type="journal article" date="2018" name="Mol. Biol. Evol.">
        <title>Broad Genomic Sampling Reveals a Smut Pathogenic Ancestry of the Fungal Clade Ustilaginomycotina.</title>
        <authorList>
            <person name="Kijpornyongpan T."/>
            <person name="Mondo S.J."/>
            <person name="Barry K."/>
            <person name="Sandor L."/>
            <person name="Lee J."/>
            <person name="Lipzen A."/>
            <person name="Pangilinan J."/>
            <person name="LaButti K."/>
            <person name="Hainaut M."/>
            <person name="Henrissat B."/>
            <person name="Grigoriev I.V."/>
            <person name="Spatafora J.W."/>
            <person name="Aime M.C."/>
        </authorList>
    </citation>
    <scope>NUCLEOTIDE SEQUENCE [LARGE SCALE GENOMIC DNA]</scope>
    <source>
        <strain evidence="3 4">MCA 4198</strain>
    </source>
</reference>
<dbReference type="CDD" id="cd00170">
    <property type="entry name" value="SEC14"/>
    <property type="match status" value="1"/>
</dbReference>
<feature type="compositionally biased region" description="Low complexity" evidence="1">
    <location>
        <begin position="322"/>
        <end position="355"/>
    </location>
</feature>
<dbReference type="InParanoid" id="A0A316YIH4"/>
<dbReference type="SUPFAM" id="SSF46938">
    <property type="entry name" value="CRAL/TRIO N-terminal domain"/>
    <property type="match status" value="1"/>
</dbReference>
<name>A0A316YIH4_9BASI</name>
<dbReference type="Gene3D" id="3.40.525.10">
    <property type="entry name" value="CRAL-TRIO lipid binding domain"/>
    <property type="match status" value="1"/>
</dbReference>
<proteinExistence type="predicted"/>
<dbReference type="InterPro" id="IPR036273">
    <property type="entry name" value="CRAL/TRIO_N_dom_sf"/>
</dbReference>
<dbReference type="SUPFAM" id="SSF52087">
    <property type="entry name" value="CRAL/TRIO domain"/>
    <property type="match status" value="1"/>
</dbReference>
<feature type="region of interest" description="Disordered" evidence="1">
    <location>
        <begin position="1"/>
        <end position="28"/>
    </location>
</feature>
<gene>
    <name evidence="3" type="ORF">FA10DRAFT_260894</name>
</gene>
<evidence type="ECO:0000313" key="3">
    <source>
        <dbReference type="EMBL" id="PWN88982.1"/>
    </source>
</evidence>
<dbReference type="GeneID" id="37041968"/>
<dbReference type="EMBL" id="KZ819637">
    <property type="protein sequence ID" value="PWN88982.1"/>
    <property type="molecule type" value="Genomic_DNA"/>
</dbReference>
<feature type="domain" description="CRAL-TRIO" evidence="2">
    <location>
        <begin position="127"/>
        <end position="270"/>
    </location>
</feature>
<keyword evidence="4" id="KW-1185">Reference proteome</keyword>
<protein>
    <submittedName>
        <fullName evidence="3">CRAL/TRIO domain-containing protein</fullName>
    </submittedName>
</protein>
<dbReference type="STRING" id="215250.A0A316YIH4"/>
<dbReference type="PANTHER" id="PTHR45824">
    <property type="entry name" value="GH16843P"/>
    <property type="match status" value="1"/>
</dbReference>
<dbReference type="RefSeq" id="XP_025376180.1">
    <property type="nucleotide sequence ID" value="XM_025520052.1"/>
</dbReference>
<sequence length="366" mass="40866">MSRFLRRNASQATAASGDAQAASAAQAKTTMIHTRPMPHARPDALPELSASQRQTIEAIAAHLQELHKELAEEDEYKNWEKRWIEDESTARRYAVACKFDEALAKRRVADTLRWRREYKPELIKPEEVAIEGETGKHVLSGFDNKGRPVLYLRPGRENTKPSPRQIRYLVWGLERALEKICLLIDYASASQANTPSFSTSRGVLNILQNHYVERLGQALIVNVNWFISAFFTAITPFLDPVTAKKIVMLRHPPGLQDYVSVEQLDAEFGGRWNYRFEFDDFWSQVLDFTGVAQDGTREHETRARQAITDEDAVEAAKRVNAAEKSASVSVSATESPDASAQSTAPATSETTPATSMSGAGEEQGQK</sequence>
<organism evidence="3 4">
    <name type="scientific">Acaromyces ingoldii</name>
    <dbReference type="NCBI Taxonomy" id="215250"/>
    <lineage>
        <taxon>Eukaryota</taxon>
        <taxon>Fungi</taxon>
        <taxon>Dikarya</taxon>
        <taxon>Basidiomycota</taxon>
        <taxon>Ustilaginomycotina</taxon>
        <taxon>Exobasidiomycetes</taxon>
        <taxon>Exobasidiales</taxon>
        <taxon>Cryptobasidiaceae</taxon>
        <taxon>Acaromyces</taxon>
    </lineage>
</organism>
<feature type="compositionally biased region" description="Low complexity" evidence="1">
    <location>
        <begin position="9"/>
        <end position="28"/>
    </location>
</feature>
<dbReference type="SMART" id="SM00516">
    <property type="entry name" value="SEC14"/>
    <property type="match status" value="1"/>
</dbReference>
<dbReference type="InterPro" id="IPR052578">
    <property type="entry name" value="PI_Transfer_CRAL-TRIO"/>
</dbReference>
<evidence type="ECO:0000256" key="1">
    <source>
        <dbReference type="SAM" id="MobiDB-lite"/>
    </source>
</evidence>
<dbReference type="AlphaFoldDB" id="A0A316YIH4"/>
<evidence type="ECO:0000259" key="2">
    <source>
        <dbReference type="PROSITE" id="PS50191"/>
    </source>
</evidence>
<accession>A0A316YIH4</accession>
<dbReference type="InterPro" id="IPR001251">
    <property type="entry name" value="CRAL-TRIO_dom"/>
</dbReference>
<evidence type="ECO:0000313" key="4">
    <source>
        <dbReference type="Proteomes" id="UP000245768"/>
    </source>
</evidence>
<feature type="region of interest" description="Disordered" evidence="1">
    <location>
        <begin position="318"/>
        <end position="366"/>
    </location>
</feature>
<dbReference type="OrthoDB" id="75724at2759"/>
<dbReference type="PANTHER" id="PTHR45824:SF29">
    <property type="entry name" value="GH16843P"/>
    <property type="match status" value="1"/>
</dbReference>